<dbReference type="Proteomes" id="UP000582837">
    <property type="component" value="Unassembled WGS sequence"/>
</dbReference>
<protein>
    <submittedName>
        <fullName evidence="2">Uncharacterized protein</fullName>
    </submittedName>
</protein>
<feature type="region of interest" description="Disordered" evidence="1">
    <location>
        <begin position="130"/>
        <end position="155"/>
    </location>
</feature>
<sequence>MSDRVPDPSIDRIRDHVRAQVARTSLRKVAARAGAKVGATKKFVDGSVPYERNLRLWKRFYARDLREGLAGRPDDALPPAEAAAVLELLLWGLDDGRKQAVREAAELFRGLFVRHGRTPPSWVLAVAGGPGDFAAEVDDGDEDEAGDEEEDDGEE</sequence>
<accession>A0A841GXJ4</accession>
<organism evidence="2 3">
    <name type="scientific">Longimicrobium terrae</name>
    <dbReference type="NCBI Taxonomy" id="1639882"/>
    <lineage>
        <taxon>Bacteria</taxon>
        <taxon>Pseudomonadati</taxon>
        <taxon>Gemmatimonadota</taxon>
        <taxon>Longimicrobiia</taxon>
        <taxon>Longimicrobiales</taxon>
        <taxon>Longimicrobiaceae</taxon>
        <taxon>Longimicrobium</taxon>
    </lineage>
</organism>
<dbReference type="EMBL" id="JACHIA010000005">
    <property type="protein sequence ID" value="MBB6070467.1"/>
    <property type="molecule type" value="Genomic_DNA"/>
</dbReference>
<keyword evidence="3" id="KW-1185">Reference proteome</keyword>
<dbReference type="AlphaFoldDB" id="A0A841GXJ4"/>
<evidence type="ECO:0000313" key="3">
    <source>
        <dbReference type="Proteomes" id="UP000582837"/>
    </source>
</evidence>
<evidence type="ECO:0000313" key="2">
    <source>
        <dbReference type="EMBL" id="MBB6070467.1"/>
    </source>
</evidence>
<comment type="caution">
    <text evidence="2">The sequence shown here is derived from an EMBL/GenBank/DDBJ whole genome shotgun (WGS) entry which is preliminary data.</text>
</comment>
<feature type="compositionally biased region" description="Acidic residues" evidence="1">
    <location>
        <begin position="135"/>
        <end position="155"/>
    </location>
</feature>
<reference evidence="2 3" key="1">
    <citation type="submission" date="2020-08" db="EMBL/GenBank/DDBJ databases">
        <title>Genomic Encyclopedia of Type Strains, Phase IV (KMG-IV): sequencing the most valuable type-strain genomes for metagenomic binning, comparative biology and taxonomic classification.</title>
        <authorList>
            <person name="Goeker M."/>
        </authorList>
    </citation>
    <scope>NUCLEOTIDE SEQUENCE [LARGE SCALE GENOMIC DNA]</scope>
    <source>
        <strain evidence="2 3">DSM 29007</strain>
    </source>
</reference>
<proteinExistence type="predicted"/>
<gene>
    <name evidence="2" type="ORF">HNQ61_002088</name>
</gene>
<dbReference type="RefSeq" id="WP_170034268.1">
    <property type="nucleotide sequence ID" value="NZ_JABDTL010000001.1"/>
</dbReference>
<evidence type="ECO:0000256" key="1">
    <source>
        <dbReference type="SAM" id="MobiDB-lite"/>
    </source>
</evidence>
<name>A0A841GXJ4_9BACT</name>